<dbReference type="InterPro" id="IPR011989">
    <property type="entry name" value="ARM-like"/>
</dbReference>
<reference evidence="4 5" key="1">
    <citation type="journal article" date="2017" name="Nature">
        <title>The Apostasia genome and the evolution of orchids.</title>
        <authorList>
            <person name="Zhang G.Q."/>
            <person name="Liu K.W."/>
            <person name="Li Z."/>
            <person name="Lohaus R."/>
            <person name="Hsiao Y.Y."/>
            <person name="Niu S.C."/>
            <person name="Wang J.Y."/>
            <person name="Lin Y.C."/>
            <person name="Xu Q."/>
            <person name="Chen L.J."/>
            <person name="Yoshida K."/>
            <person name="Fujiwara S."/>
            <person name="Wang Z.W."/>
            <person name="Zhang Y.Q."/>
            <person name="Mitsuda N."/>
            <person name="Wang M."/>
            <person name="Liu G.H."/>
            <person name="Pecoraro L."/>
            <person name="Huang H.X."/>
            <person name="Xiao X.J."/>
            <person name="Lin M."/>
            <person name="Wu X.Y."/>
            <person name="Wu W.L."/>
            <person name="Chen Y.Y."/>
            <person name="Chang S.B."/>
            <person name="Sakamoto S."/>
            <person name="Ohme-Takagi M."/>
            <person name="Yagi M."/>
            <person name="Zeng S.J."/>
            <person name="Shen C.Y."/>
            <person name="Yeh C.M."/>
            <person name="Luo Y.B."/>
            <person name="Tsai W.C."/>
            <person name="Van de Peer Y."/>
            <person name="Liu Z.J."/>
        </authorList>
    </citation>
    <scope>NUCLEOTIDE SEQUENCE [LARGE SCALE GENOMIC DNA]</scope>
    <source>
        <strain evidence="5">cv. Shenzhen</strain>
        <tissue evidence="4">Stem</tissue>
    </source>
</reference>
<dbReference type="PANTHER" id="PTHR48445:SF1">
    <property type="entry name" value="OS02G0782100 PROTEIN"/>
    <property type="match status" value="1"/>
</dbReference>
<dbReference type="SUPFAM" id="SSF48371">
    <property type="entry name" value="ARM repeat"/>
    <property type="match status" value="1"/>
</dbReference>
<dbReference type="PANTHER" id="PTHR48445">
    <property type="entry name" value="OS02G0782100 PROTEIN"/>
    <property type="match status" value="1"/>
</dbReference>
<evidence type="ECO:0000313" key="4">
    <source>
        <dbReference type="EMBL" id="PKA47068.1"/>
    </source>
</evidence>
<organism evidence="4 5">
    <name type="scientific">Apostasia shenzhenica</name>
    <dbReference type="NCBI Taxonomy" id="1088818"/>
    <lineage>
        <taxon>Eukaryota</taxon>
        <taxon>Viridiplantae</taxon>
        <taxon>Streptophyta</taxon>
        <taxon>Embryophyta</taxon>
        <taxon>Tracheophyta</taxon>
        <taxon>Spermatophyta</taxon>
        <taxon>Magnoliopsida</taxon>
        <taxon>Liliopsida</taxon>
        <taxon>Asparagales</taxon>
        <taxon>Orchidaceae</taxon>
        <taxon>Apostasioideae</taxon>
        <taxon>Apostasia</taxon>
    </lineage>
</organism>
<proteinExistence type="inferred from homology"/>
<dbReference type="EMBL" id="KZ453612">
    <property type="protein sequence ID" value="PKA47068.1"/>
    <property type="molecule type" value="Genomic_DNA"/>
</dbReference>
<dbReference type="InterPro" id="IPR012978">
    <property type="entry name" value="HEAT_RRP12"/>
</dbReference>
<dbReference type="OrthoDB" id="2192888at2759"/>
<dbReference type="AlphaFoldDB" id="A0A2H9ZUV9"/>
<feature type="domain" description="RRP12 HEAT" evidence="2">
    <location>
        <begin position="349"/>
        <end position="499"/>
    </location>
</feature>
<keyword evidence="5" id="KW-1185">Reference proteome</keyword>
<sequence length="1242" mass="138669">MEAQMEMLRLSDNKGFLVSDIAEEVLDRFQNSQQEEHHNLCATVGAISQALKEQGLSLSPVAYFAASVSSFIRLIGDPSSAAGDPDITAILAFLSVLLPRVSPSVIRSKGALFSEGLVRVLEHGSLPADGEKAALKCLSHMLVIGDKVDWSSVSPLFGVLLNYVTDHNVKVRRQSHSCLSDVLQSFQGSPVLVGASEGITSSFERFLLLGGSNPPSSAAGEPKGAREVLFVLVALKDCIHLISTKSANMILKYCIVLMDMQQSGVMRSIMEIMQTLCSGNTSNFSAKLLLDLLCSFALSIPQKEKSADDMASIVRLLNVGIKKIYSLSRETCIVKLPDIFISLRGILSCEHEEAIFSAAEALKSLIGSCIDENLVNQGVEQINLYAVGETRKSGPTIIEKICAIIEGLLDFRYCAVWDVAFQIISAAFDQLGRSSSQLMVGTVLNLTELQSLPDDEFVYRKQLHECLGSALAAMGPENFLSIIPLNLKAEDISDTNVWLEREGHIFSARSAEGLIYSLWSVLPAFCNYPTDTSSSFKAIHDELCNTLRQEPELHGIICSSLQILIQQNRSVLLGRVDTPGEELSTPVRKAKEMYTMELAQENLRALQSYSSKFLSVLSEVFLEVPNDSGGCLQSTIHSFAFISDKAAIKNFFKKNMIELLKVTKQTVMVKQSKESASMQVDNLPDEDFITRSRALRLDLAVSLLPGLDKEEIDLLFSATKPALQDEEGLIQKKAYKILSIVLKDSEEFWSRKLDELLQLMILETASCHFSAKRYRFDCLFLLIVHISKEPSSEQKIQEFISAFLTEILLALKETNKKTRNKAYDLLVEIGHVCGDENRGGKRENLRHFFNMVAGGLVSETPHMVSAAIKGLARLTYEFSDLITAAYTLLPSSFLLLQRKNREIIKANLGLIKVLVARSKSDGLETHLKGIVEGLLKWKDETKNHFKAKIKSLIEMLARKCGLGAVKAVMPEEHMKLLKNIRKINAHKERITRSQVGADSLYSRTSVSRQSRWNHTRIFSDFGDKDGNDECFTENEGTLSRTSFPASRAWLRSRRMHKLLKRGLPEDHLDQPEDDPLDLLDQQKTRSLLRSSFKPKRKLELHGDEPEVDFEGRIIVRDEWDKPKKQKSSLDDISDIKSLATSRSSTKSLFRSQRKRQKTESGWSYTGADYTSKKASGDLKKKGKLEPYAYWPLDRKLLNRRSDRKAAARKGMKSVMLAKNVKKLEGKSAARALFLTMKRRGIK</sequence>
<feature type="domain" description="RRP12 N-terminal HEAT" evidence="3">
    <location>
        <begin position="19"/>
        <end position="282"/>
    </location>
</feature>
<evidence type="ECO:0000259" key="3">
    <source>
        <dbReference type="Pfam" id="PF25772"/>
    </source>
</evidence>
<evidence type="ECO:0008006" key="6">
    <source>
        <dbReference type="Google" id="ProtNLM"/>
    </source>
</evidence>
<feature type="domain" description="RRP12 HEAT" evidence="2">
    <location>
        <begin position="503"/>
        <end position="622"/>
    </location>
</feature>
<name>A0A2H9ZUV9_9ASPA</name>
<dbReference type="Proteomes" id="UP000236161">
    <property type="component" value="Unassembled WGS sequence"/>
</dbReference>
<protein>
    <recommendedName>
        <fullName evidence="6">Ribosomal RNA-processing protein 12-like conserved domain-containing protein</fullName>
    </recommendedName>
</protein>
<dbReference type="STRING" id="1088818.A0A2H9ZUV9"/>
<evidence type="ECO:0000256" key="1">
    <source>
        <dbReference type="ARBA" id="ARBA00007690"/>
    </source>
</evidence>
<dbReference type="InterPro" id="IPR057860">
    <property type="entry name" value="HEAT_RRP12_N"/>
</dbReference>
<dbReference type="Gene3D" id="1.25.10.10">
    <property type="entry name" value="Leucine-rich Repeat Variant"/>
    <property type="match status" value="1"/>
</dbReference>
<evidence type="ECO:0000313" key="5">
    <source>
        <dbReference type="Proteomes" id="UP000236161"/>
    </source>
</evidence>
<dbReference type="InterPro" id="IPR016024">
    <property type="entry name" value="ARM-type_fold"/>
</dbReference>
<gene>
    <name evidence="4" type="ORF">AXF42_Ash011742</name>
</gene>
<dbReference type="Pfam" id="PF25772">
    <property type="entry name" value="HEAT_RRP12_N"/>
    <property type="match status" value="1"/>
</dbReference>
<accession>A0A2H9ZUV9</accession>
<dbReference type="Pfam" id="PF08161">
    <property type="entry name" value="RRP12_HEAT"/>
    <property type="match status" value="2"/>
</dbReference>
<evidence type="ECO:0000259" key="2">
    <source>
        <dbReference type="Pfam" id="PF08161"/>
    </source>
</evidence>
<comment type="similarity">
    <text evidence="1">Belongs to the RRP12 family.</text>
</comment>